<evidence type="ECO:0000256" key="1">
    <source>
        <dbReference type="SAM" id="MobiDB-lite"/>
    </source>
</evidence>
<dbReference type="AlphaFoldDB" id="Q1YJ07"/>
<sequence>MPHDRPARALGGLARRYGTEGAACPTGPALPGRDIRRLRRSRCRRTGDDSRRHGPPLHLQRWQGTGLLRDAPDGRDGLARSGCRRRRENVRHPAGVNDRRSRSQPAGKGARAPGLATASHGLSPRRWHRPLSISALTRSRPSKSFPRFRENGGCAGPVQTDVPKPENSGTLIETAIG</sequence>
<protein>
    <submittedName>
        <fullName evidence="2">Uncharacterized protein</fullName>
    </submittedName>
</protein>
<name>Q1YJ07_AURMS</name>
<keyword evidence="3" id="KW-1185">Reference proteome</keyword>
<reference evidence="2 3" key="1">
    <citation type="journal article" date="2008" name="Appl. Environ. Microbiol.">
        <title>Genomic insights into Mn(II) oxidation by the marine alphaproteobacterium Aurantimonas sp. strain SI85-9A1.</title>
        <authorList>
            <person name="Dick G.J."/>
            <person name="Podell S."/>
            <person name="Johnson H.A."/>
            <person name="Rivera-Espinoza Y."/>
            <person name="Bernier-Latmani R."/>
            <person name="McCarthy J.K."/>
            <person name="Torpey J.W."/>
            <person name="Clement B.G."/>
            <person name="Gaasterland T."/>
            <person name="Tebo B.M."/>
        </authorList>
    </citation>
    <scope>NUCLEOTIDE SEQUENCE [LARGE SCALE GENOMIC DNA]</scope>
    <source>
        <strain evidence="2 3">SI85-9A1</strain>
    </source>
</reference>
<organism evidence="2 3">
    <name type="scientific">Aurantimonas manganoxydans (strain ATCC BAA-1229 / DSM 21871 / SI85-9A1)</name>
    <dbReference type="NCBI Taxonomy" id="287752"/>
    <lineage>
        <taxon>Bacteria</taxon>
        <taxon>Pseudomonadati</taxon>
        <taxon>Pseudomonadota</taxon>
        <taxon>Alphaproteobacteria</taxon>
        <taxon>Hyphomicrobiales</taxon>
        <taxon>Aurantimonadaceae</taxon>
        <taxon>Aurantimonas</taxon>
    </lineage>
</organism>
<proteinExistence type="predicted"/>
<dbReference type="HOGENOM" id="CLU_1516237_0_0_5"/>
<feature type="region of interest" description="Disordered" evidence="1">
    <location>
        <begin position="1"/>
        <end position="122"/>
    </location>
</feature>
<feature type="region of interest" description="Disordered" evidence="1">
    <location>
        <begin position="139"/>
        <end position="177"/>
    </location>
</feature>
<gene>
    <name evidence="2" type="ORF">SI859A1_01313</name>
</gene>
<dbReference type="BioCyc" id="AURANTIMONAS:SI859A1_01313-MONOMER"/>
<dbReference type="EMBL" id="AAPJ01000003">
    <property type="protein sequence ID" value="EAS49960.1"/>
    <property type="molecule type" value="Genomic_DNA"/>
</dbReference>
<dbReference type="Proteomes" id="UP000000321">
    <property type="component" value="Unassembled WGS sequence"/>
</dbReference>
<comment type="caution">
    <text evidence="2">The sequence shown here is derived from an EMBL/GenBank/DDBJ whole genome shotgun (WGS) entry which is preliminary data.</text>
</comment>
<evidence type="ECO:0000313" key="2">
    <source>
        <dbReference type="EMBL" id="EAS49960.1"/>
    </source>
</evidence>
<evidence type="ECO:0000313" key="3">
    <source>
        <dbReference type="Proteomes" id="UP000000321"/>
    </source>
</evidence>
<accession>Q1YJ07</accession>